<feature type="domain" description="Multidrug resistance protein MdtA-like barrel-sandwich hybrid" evidence="6">
    <location>
        <begin position="56"/>
        <end position="190"/>
    </location>
</feature>
<dbReference type="InterPro" id="IPR058626">
    <property type="entry name" value="MdtA-like_b-barrel"/>
</dbReference>
<dbReference type="Gene3D" id="2.40.420.20">
    <property type="match status" value="1"/>
</dbReference>
<evidence type="ECO:0000259" key="5">
    <source>
        <dbReference type="Pfam" id="PF25876"/>
    </source>
</evidence>
<proteinExistence type="inferred from homology"/>
<keyword evidence="2" id="KW-0175">Coiled coil</keyword>
<feature type="domain" description="Multidrug resistance protein MdtA-like beta-barrel" evidence="7">
    <location>
        <begin position="201"/>
        <end position="275"/>
    </location>
</feature>
<gene>
    <name evidence="9" type="ordered locus">Bind_3091</name>
</gene>
<dbReference type="AlphaFoldDB" id="B2IBM6"/>
<dbReference type="InterPro" id="IPR058637">
    <property type="entry name" value="YknX-like_C"/>
</dbReference>
<dbReference type="SUPFAM" id="SSF111369">
    <property type="entry name" value="HlyD-like secretion proteins"/>
    <property type="match status" value="1"/>
</dbReference>
<protein>
    <submittedName>
        <fullName evidence="9">Efflux transporter, RND family, MFP subunit</fullName>
    </submittedName>
</protein>
<sequence>MRLLRFSSSCLFLIQASVAVAQMPPAGPPAVGVARVEKKPITQTNEFLGRIQGIERVDIVARVTAFLDEVAFRDGAEVKTGDVLYRLERGPFEATLAARQAVADQFRAQLTNAKIALARAEALLRTPAGTQANVDTATANSRALEAQVQGAEADTKNARINLDYTTITSPIDGKIGRTAVRIGNVVSPSSGTLVTIVGQDPMYVVFPVSVRTILDLRDRYRTQSEKDPEHTGQLVVRLRLPDGRMYGQTAHVDFIDNSVQSATDTILLRATIANPLIPVNSATPNSLRELTDGEFVNVVLEGAQPIVVLAIPRAAVLTDQESDFVYIVDKEGKAQRRNIKLGQSTPTVASVITGLQEGELVIAEGLQNVRPGQPVSASPMTPGPSLGPETAAPGTGTSGTATPVTKAPGTKAPSESAPSRAAPEKP</sequence>
<evidence type="ECO:0000256" key="1">
    <source>
        <dbReference type="ARBA" id="ARBA00009477"/>
    </source>
</evidence>
<dbReference type="Pfam" id="PF25876">
    <property type="entry name" value="HH_MFP_RND"/>
    <property type="match status" value="1"/>
</dbReference>
<dbReference type="KEGG" id="bid:Bind_3091"/>
<dbReference type="NCBIfam" id="TIGR01730">
    <property type="entry name" value="RND_mfp"/>
    <property type="match status" value="1"/>
</dbReference>
<feature type="domain" description="Multidrug resistance protein MdtA-like alpha-helical hairpin" evidence="5">
    <location>
        <begin position="100"/>
        <end position="165"/>
    </location>
</feature>
<dbReference type="GO" id="GO:0046677">
    <property type="term" value="P:response to antibiotic"/>
    <property type="evidence" value="ECO:0007669"/>
    <property type="project" value="TreeGrafter"/>
</dbReference>
<feature type="coiled-coil region" evidence="2">
    <location>
        <begin position="103"/>
        <end position="161"/>
    </location>
</feature>
<evidence type="ECO:0000256" key="4">
    <source>
        <dbReference type="SAM" id="SignalP"/>
    </source>
</evidence>
<dbReference type="InterPro" id="IPR058625">
    <property type="entry name" value="MdtA-like_BSH"/>
</dbReference>
<comment type="similarity">
    <text evidence="1">Belongs to the membrane fusion protein (MFP) (TC 8.A.1) family.</text>
</comment>
<dbReference type="Proteomes" id="UP000001695">
    <property type="component" value="Chromosome"/>
</dbReference>
<organism evidence="9 10">
    <name type="scientific">Beijerinckia indica subsp. indica (strain ATCC 9039 / DSM 1715 / NCIMB 8712)</name>
    <dbReference type="NCBI Taxonomy" id="395963"/>
    <lineage>
        <taxon>Bacteria</taxon>
        <taxon>Pseudomonadati</taxon>
        <taxon>Pseudomonadota</taxon>
        <taxon>Alphaproteobacteria</taxon>
        <taxon>Hyphomicrobiales</taxon>
        <taxon>Beijerinckiaceae</taxon>
        <taxon>Beijerinckia</taxon>
    </lineage>
</organism>
<dbReference type="Pfam" id="PF25917">
    <property type="entry name" value="BSH_RND"/>
    <property type="match status" value="1"/>
</dbReference>
<evidence type="ECO:0000313" key="9">
    <source>
        <dbReference type="EMBL" id="ACB96652.1"/>
    </source>
</evidence>
<dbReference type="Pfam" id="PF25989">
    <property type="entry name" value="YknX_C"/>
    <property type="match status" value="1"/>
</dbReference>
<evidence type="ECO:0000256" key="2">
    <source>
        <dbReference type="SAM" id="Coils"/>
    </source>
</evidence>
<keyword evidence="10" id="KW-1185">Reference proteome</keyword>
<evidence type="ECO:0000259" key="6">
    <source>
        <dbReference type="Pfam" id="PF25917"/>
    </source>
</evidence>
<dbReference type="InterPro" id="IPR058624">
    <property type="entry name" value="MdtA-like_HH"/>
</dbReference>
<evidence type="ECO:0000259" key="7">
    <source>
        <dbReference type="Pfam" id="PF25944"/>
    </source>
</evidence>
<dbReference type="Gene3D" id="2.40.30.170">
    <property type="match status" value="1"/>
</dbReference>
<dbReference type="GO" id="GO:0005886">
    <property type="term" value="C:plasma membrane"/>
    <property type="evidence" value="ECO:0007669"/>
    <property type="project" value="TreeGrafter"/>
</dbReference>
<feature type="signal peptide" evidence="4">
    <location>
        <begin position="1"/>
        <end position="21"/>
    </location>
</feature>
<dbReference type="STRING" id="395963.Bind_3091"/>
<reference evidence="10" key="1">
    <citation type="submission" date="2008-03" db="EMBL/GenBank/DDBJ databases">
        <title>Complete sequence of chromosome of Beijerinckia indica subsp. indica ATCC 9039.</title>
        <authorList>
            <consortium name="US DOE Joint Genome Institute"/>
            <person name="Copeland A."/>
            <person name="Lucas S."/>
            <person name="Lapidus A."/>
            <person name="Glavina del Rio T."/>
            <person name="Dalin E."/>
            <person name="Tice H."/>
            <person name="Bruce D."/>
            <person name="Goodwin L."/>
            <person name="Pitluck S."/>
            <person name="LaButti K."/>
            <person name="Schmutz J."/>
            <person name="Larimer F."/>
            <person name="Land M."/>
            <person name="Hauser L."/>
            <person name="Kyrpides N."/>
            <person name="Mikhailova N."/>
            <person name="Dunfield P.F."/>
            <person name="Dedysh S.N."/>
            <person name="Liesack W."/>
            <person name="Saw J.H."/>
            <person name="Alam M."/>
            <person name="Chen Y."/>
            <person name="Murrell J.C."/>
            <person name="Richardson P."/>
        </authorList>
    </citation>
    <scope>NUCLEOTIDE SEQUENCE [LARGE SCALE GENOMIC DNA]</scope>
    <source>
        <strain evidence="10">ATCC 9039 / DSM 1715 / NCIMB 8712</strain>
    </source>
</reference>
<feature type="compositionally biased region" description="Low complexity" evidence="3">
    <location>
        <begin position="387"/>
        <end position="426"/>
    </location>
</feature>
<dbReference type="PANTHER" id="PTHR30158">
    <property type="entry name" value="ACRA/E-RELATED COMPONENT OF DRUG EFFLUX TRANSPORTER"/>
    <property type="match status" value="1"/>
</dbReference>
<evidence type="ECO:0000313" key="10">
    <source>
        <dbReference type="Proteomes" id="UP000001695"/>
    </source>
</evidence>
<feature type="domain" description="YknX-like C-terminal permuted SH3-like" evidence="8">
    <location>
        <begin position="308"/>
        <end position="376"/>
    </location>
</feature>
<dbReference type="Gene3D" id="1.10.287.470">
    <property type="entry name" value="Helix hairpin bin"/>
    <property type="match status" value="1"/>
</dbReference>
<keyword evidence="4" id="KW-0732">Signal</keyword>
<dbReference type="GO" id="GO:0022857">
    <property type="term" value="F:transmembrane transporter activity"/>
    <property type="evidence" value="ECO:0007669"/>
    <property type="project" value="InterPro"/>
</dbReference>
<accession>B2IBM6</accession>
<feature type="region of interest" description="Disordered" evidence="3">
    <location>
        <begin position="371"/>
        <end position="426"/>
    </location>
</feature>
<feature type="chain" id="PRO_5002778666" evidence="4">
    <location>
        <begin position="22"/>
        <end position="426"/>
    </location>
</feature>
<evidence type="ECO:0000259" key="8">
    <source>
        <dbReference type="Pfam" id="PF25989"/>
    </source>
</evidence>
<dbReference type="eggNOG" id="COG0845">
    <property type="taxonomic scope" value="Bacteria"/>
</dbReference>
<reference evidence="9 10" key="2">
    <citation type="journal article" date="2010" name="J. Bacteriol.">
        <title>Complete genome sequence of Beijerinckia indica subsp. indica.</title>
        <authorList>
            <person name="Tamas I."/>
            <person name="Dedysh S.N."/>
            <person name="Liesack W."/>
            <person name="Stott M.B."/>
            <person name="Alam M."/>
            <person name="Murrell J.C."/>
            <person name="Dunfield P.F."/>
        </authorList>
    </citation>
    <scope>NUCLEOTIDE SEQUENCE [LARGE SCALE GENOMIC DNA]</scope>
    <source>
        <strain evidence="10">ATCC 9039 / DSM 1715 / NCIMB 8712</strain>
    </source>
</reference>
<dbReference type="Gene3D" id="2.40.50.100">
    <property type="match status" value="1"/>
</dbReference>
<dbReference type="HOGENOM" id="CLU_018816_2_1_5"/>
<dbReference type="EMBL" id="CP001016">
    <property type="protein sequence ID" value="ACB96652.1"/>
    <property type="molecule type" value="Genomic_DNA"/>
</dbReference>
<evidence type="ECO:0000256" key="3">
    <source>
        <dbReference type="SAM" id="MobiDB-lite"/>
    </source>
</evidence>
<dbReference type="RefSeq" id="WP_012386000.1">
    <property type="nucleotide sequence ID" value="NC_010581.1"/>
</dbReference>
<dbReference type="Pfam" id="PF25944">
    <property type="entry name" value="Beta-barrel_RND"/>
    <property type="match status" value="1"/>
</dbReference>
<dbReference type="InterPro" id="IPR006143">
    <property type="entry name" value="RND_pump_MFP"/>
</dbReference>
<name>B2IBM6_BEII9</name>
<dbReference type="PANTHER" id="PTHR30158:SF3">
    <property type="entry name" value="MULTIDRUG EFFLUX PUMP SUBUNIT ACRA-RELATED"/>
    <property type="match status" value="1"/>
</dbReference>